<dbReference type="AlphaFoldDB" id="A0A821XE61"/>
<dbReference type="PROSITE" id="PS00108">
    <property type="entry name" value="PROTEIN_KINASE_ST"/>
    <property type="match status" value="1"/>
</dbReference>
<gene>
    <name evidence="4" type="ORF">QYT958_LOCUS47425</name>
    <name evidence="2" type="ORF">UJA718_LOCUS46579</name>
    <name evidence="3" type="ORF">UJA718_LOCUS47337</name>
</gene>
<evidence type="ECO:0000313" key="4">
    <source>
        <dbReference type="EMBL" id="CAF5137835.1"/>
    </source>
</evidence>
<dbReference type="PANTHER" id="PTHR24347">
    <property type="entry name" value="SERINE/THREONINE-PROTEIN KINASE"/>
    <property type="match status" value="1"/>
</dbReference>
<dbReference type="InterPro" id="IPR011009">
    <property type="entry name" value="Kinase-like_dom_sf"/>
</dbReference>
<name>A0A821XE61_9BILA</name>
<dbReference type="PROSITE" id="PS50011">
    <property type="entry name" value="PROTEIN_KINASE_DOM"/>
    <property type="match status" value="1"/>
</dbReference>
<organism evidence="3 5">
    <name type="scientific">Rotaria socialis</name>
    <dbReference type="NCBI Taxonomy" id="392032"/>
    <lineage>
        <taxon>Eukaryota</taxon>
        <taxon>Metazoa</taxon>
        <taxon>Spiralia</taxon>
        <taxon>Gnathifera</taxon>
        <taxon>Rotifera</taxon>
        <taxon>Eurotatoria</taxon>
        <taxon>Bdelloidea</taxon>
        <taxon>Philodinida</taxon>
        <taxon>Philodinidae</taxon>
        <taxon>Rotaria</taxon>
    </lineage>
</organism>
<dbReference type="EMBL" id="CAJOBP010089272">
    <property type="protein sequence ID" value="CAF4941355.1"/>
    <property type="molecule type" value="Genomic_DNA"/>
</dbReference>
<accession>A0A821XE61</accession>
<reference evidence="3" key="1">
    <citation type="submission" date="2021-02" db="EMBL/GenBank/DDBJ databases">
        <authorList>
            <person name="Nowell W R."/>
        </authorList>
    </citation>
    <scope>NUCLEOTIDE SEQUENCE</scope>
</reference>
<proteinExistence type="predicted"/>
<sequence>MKKLVSAVNFMHSNDLCHRDLKPENLLFSSPYPNAEIKIIDFGFAKKRTKN</sequence>
<dbReference type="Proteomes" id="UP000663873">
    <property type="component" value="Unassembled WGS sequence"/>
</dbReference>
<dbReference type="SUPFAM" id="SSF56112">
    <property type="entry name" value="Protein kinase-like (PK-like)"/>
    <property type="match status" value="1"/>
</dbReference>
<dbReference type="InterPro" id="IPR000719">
    <property type="entry name" value="Prot_kinase_dom"/>
</dbReference>
<evidence type="ECO:0000313" key="2">
    <source>
        <dbReference type="EMBL" id="CAF4924388.1"/>
    </source>
</evidence>
<evidence type="ECO:0000313" key="5">
    <source>
        <dbReference type="Proteomes" id="UP000663873"/>
    </source>
</evidence>
<keyword evidence="5" id="KW-1185">Reference proteome</keyword>
<dbReference type="EMBL" id="CAJOBR010089167">
    <property type="protein sequence ID" value="CAF5137835.1"/>
    <property type="molecule type" value="Genomic_DNA"/>
</dbReference>
<evidence type="ECO:0000313" key="3">
    <source>
        <dbReference type="EMBL" id="CAF4941355.1"/>
    </source>
</evidence>
<dbReference type="EMBL" id="CAJOBP010083972">
    <property type="protein sequence ID" value="CAF4924388.1"/>
    <property type="molecule type" value="Genomic_DNA"/>
</dbReference>
<feature type="domain" description="Protein kinase" evidence="1">
    <location>
        <begin position="1"/>
        <end position="51"/>
    </location>
</feature>
<dbReference type="InterPro" id="IPR008271">
    <property type="entry name" value="Ser/Thr_kinase_AS"/>
</dbReference>
<dbReference type="Gene3D" id="1.10.510.10">
    <property type="entry name" value="Transferase(Phosphotransferase) domain 1"/>
    <property type="match status" value="1"/>
</dbReference>
<dbReference type="GO" id="GO:0005524">
    <property type="term" value="F:ATP binding"/>
    <property type="evidence" value="ECO:0007669"/>
    <property type="project" value="InterPro"/>
</dbReference>
<dbReference type="Proteomes" id="UP000663848">
    <property type="component" value="Unassembled WGS sequence"/>
</dbReference>
<protein>
    <recommendedName>
        <fullName evidence="1">Protein kinase domain-containing protein</fullName>
    </recommendedName>
</protein>
<feature type="non-terminal residue" evidence="3">
    <location>
        <position position="1"/>
    </location>
</feature>
<dbReference type="GO" id="GO:0004672">
    <property type="term" value="F:protein kinase activity"/>
    <property type="evidence" value="ECO:0007669"/>
    <property type="project" value="InterPro"/>
</dbReference>
<evidence type="ECO:0000259" key="1">
    <source>
        <dbReference type="PROSITE" id="PS50011"/>
    </source>
</evidence>
<comment type="caution">
    <text evidence="3">The sequence shown here is derived from an EMBL/GenBank/DDBJ whole genome shotgun (WGS) entry which is preliminary data.</text>
</comment>
<dbReference type="Pfam" id="PF00069">
    <property type="entry name" value="Pkinase"/>
    <property type="match status" value="1"/>
</dbReference>